<evidence type="ECO:0000256" key="1">
    <source>
        <dbReference type="ARBA" id="ARBA00022603"/>
    </source>
</evidence>
<protein>
    <recommendedName>
        <fullName evidence="5">Class I SAM-dependent methyltransferase</fullName>
    </recommendedName>
</protein>
<keyword evidence="4" id="KW-1185">Reference proteome</keyword>
<reference evidence="3 4" key="1">
    <citation type="submission" date="2018-02" db="EMBL/GenBank/DDBJ databases">
        <authorList>
            <person name="Cohen D.B."/>
            <person name="Kent A.D."/>
        </authorList>
    </citation>
    <scope>NUCLEOTIDE SEQUENCE [LARGE SCALE GENOMIC DNA]</scope>
    <source>
        <strain evidence="3 4">CCAP 1448/3</strain>
    </source>
</reference>
<comment type="caution">
    <text evidence="3">The sequence shown here is derived from an EMBL/GenBank/DDBJ whole genome shotgun (WGS) entry which is preliminary data.</text>
</comment>
<dbReference type="AlphaFoldDB" id="A0A2T1C887"/>
<organism evidence="3 4">
    <name type="scientific">Merismopedia glauca CCAP 1448/3</name>
    <dbReference type="NCBI Taxonomy" id="1296344"/>
    <lineage>
        <taxon>Bacteria</taxon>
        <taxon>Bacillati</taxon>
        <taxon>Cyanobacteriota</taxon>
        <taxon>Cyanophyceae</taxon>
        <taxon>Synechococcales</taxon>
        <taxon>Merismopediaceae</taxon>
        <taxon>Merismopedia</taxon>
    </lineage>
</organism>
<evidence type="ECO:0008006" key="5">
    <source>
        <dbReference type="Google" id="ProtNLM"/>
    </source>
</evidence>
<name>A0A2T1C887_9CYAN</name>
<dbReference type="InterPro" id="IPR003788">
    <property type="entry name" value="NDUFAF7"/>
</dbReference>
<keyword evidence="1" id="KW-0489">Methyltransferase</keyword>
<evidence type="ECO:0000313" key="4">
    <source>
        <dbReference type="Proteomes" id="UP000238762"/>
    </source>
</evidence>
<keyword evidence="2" id="KW-0808">Transferase</keyword>
<evidence type="ECO:0000256" key="2">
    <source>
        <dbReference type="ARBA" id="ARBA00022679"/>
    </source>
</evidence>
<proteinExistence type="predicted"/>
<dbReference type="PANTHER" id="PTHR12049:SF7">
    <property type="entry name" value="PROTEIN ARGININE METHYLTRANSFERASE NDUFAF7, MITOCHONDRIAL"/>
    <property type="match status" value="1"/>
</dbReference>
<evidence type="ECO:0000313" key="3">
    <source>
        <dbReference type="EMBL" id="PSB04492.1"/>
    </source>
</evidence>
<dbReference type="OrthoDB" id="9794208at2"/>
<dbReference type="SUPFAM" id="SSF53335">
    <property type="entry name" value="S-adenosyl-L-methionine-dependent methyltransferases"/>
    <property type="match status" value="1"/>
</dbReference>
<reference evidence="3 4" key="2">
    <citation type="submission" date="2018-03" db="EMBL/GenBank/DDBJ databases">
        <title>The ancient ancestry and fast evolution of plastids.</title>
        <authorList>
            <person name="Moore K.R."/>
            <person name="Magnabosco C."/>
            <person name="Momper L."/>
            <person name="Gold D.A."/>
            <person name="Bosak T."/>
            <person name="Fournier G.P."/>
        </authorList>
    </citation>
    <scope>NUCLEOTIDE SEQUENCE [LARGE SCALE GENOMIC DNA]</scope>
    <source>
        <strain evidence="3 4">CCAP 1448/3</strain>
    </source>
</reference>
<accession>A0A2T1C887</accession>
<dbReference type="InterPro" id="IPR029063">
    <property type="entry name" value="SAM-dependent_MTases_sf"/>
</dbReference>
<gene>
    <name evidence="3" type="ORF">C7B64_03475</name>
</gene>
<dbReference type="InterPro" id="IPR038375">
    <property type="entry name" value="NDUFAF7_sf"/>
</dbReference>
<dbReference type="Proteomes" id="UP000238762">
    <property type="component" value="Unassembled WGS sequence"/>
</dbReference>
<dbReference type="EMBL" id="PVWJ01000011">
    <property type="protein sequence ID" value="PSB04492.1"/>
    <property type="molecule type" value="Genomic_DNA"/>
</dbReference>
<dbReference type="Pfam" id="PF02636">
    <property type="entry name" value="Methyltransf_28"/>
    <property type="match status" value="1"/>
</dbReference>
<sequence>MTSFNMDNNHNQELYQVISDRITNSPQNRITFAEYMDLVLYHPQQGYYARKSTQIGAQGDFFTSPHLAQDFGQLLAKQFFQMWEILGKPNSFQLVEMGAGQGIIAADILTYWQQEEPEFWQVLEYIIIEKSPQMQVQQQKLLQPFCQKTQWLDWQDILDNQITGCCFSNELVDAFPVHQLIVKDGKIQEIYLTLSPENNNFIEIADMVSTSDILDYFQTLEININSYPEGYRTEVNLAALDWLKTVSNKLKSGYLLTIDYGYSATRYYHPNRSQGTLQCYYKHQYHNNPYLNLGNQDMTAHVNFTALEITGKSFDLQTVGFTQQGLFLMVLGLGERIANISQIEVQNAQQMQKVLQRRQALHQLIDPTGLGNFGVLIQSKGLTQSPQNPPLIGLTVP</sequence>
<dbReference type="Gene3D" id="3.40.50.12710">
    <property type="match status" value="1"/>
</dbReference>
<dbReference type="PANTHER" id="PTHR12049">
    <property type="entry name" value="PROTEIN ARGININE METHYLTRANSFERASE NDUFAF7, MITOCHONDRIAL"/>
    <property type="match status" value="1"/>
</dbReference>
<dbReference type="GO" id="GO:0035243">
    <property type="term" value="F:protein-arginine omega-N symmetric methyltransferase activity"/>
    <property type="evidence" value="ECO:0007669"/>
    <property type="project" value="TreeGrafter"/>
</dbReference>
<dbReference type="GO" id="GO:0032259">
    <property type="term" value="P:methylation"/>
    <property type="evidence" value="ECO:0007669"/>
    <property type="project" value="UniProtKB-KW"/>
</dbReference>